<proteinExistence type="inferred from homology"/>
<dbReference type="InParanoid" id="E2A2W2"/>
<evidence type="ECO:0000256" key="5">
    <source>
        <dbReference type="ARBA" id="ARBA00010617"/>
    </source>
</evidence>
<evidence type="ECO:0000256" key="15">
    <source>
        <dbReference type="RuleBase" id="RU000461"/>
    </source>
</evidence>
<dbReference type="PANTHER" id="PTHR24291">
    <property type="entry name" value="CYTOCHROME P450 FAMILY 4"/>
    <property type="match status" value="1"/>
</dbReference>
<evidence type="ECO:0000256" key="10">
    <source>
        <dbReference type="ARBA" id="ARBA00023002"/>
    </source>
</evidence>
<evidence type="ECO:0000256" key="12">
    <source>
        <dbReference type="ARBA" id="ARBA00023033"/>
    </source>
</evidence>
<dbReference type="PRINTS" id="PR00385">
    <property type="entry name" value="P450"/>
</dbReference>
<dbReference type="InterPro" id="IPR036396">
    <property type="entry name" value="Cyt_P450_sf"/>
</dbReference>
<dbReference type="InterPro" id="IPR050196">
    <property type="entry name" value="Cytochrome_P450_Monoox"/>
</dbReference>
<dbReference type="GO" id="GO:0005506">
    <property type="term" value="F:iron ion binding"/>
    <property type="evidence" value="ECO:0007669"/>
    <property type="project" value="InterPro"/>
</dbReference>
<dbReference type="InterPro" id="IPR002403">
    <property type="entry name" value="Cyt_P450_E_grp-IV"/>
</dbReference>
<keyword evidence="17" id="KW-1185">Reference proteome</keyword>
<evidence type="ECO:0000256" key="2">
    <source>
        <dbReference type="ARBA" id="ARBA00003690"/>
    </source>
</evidence>
<evidence type="ECO:0000256" key="7">
    <source>
        <dbReference type="ARBA" id="ARBA00022723"/>
    </source>
</evidence>
<dbReference type="Proteomes" id="UP000000311">
    <property type="component" value="Unassembled WGS sequence"/>
</dbReference>
<evidence type="ECO:0000256" key="11">
    <source>
        <dbReference type="ARBA" id="ARBA00023004"/>
    </source>
</evidence>
<keyword evidence="8" id="KW-0256">Endoplasmic reticulum</keyword>
<evidence type="ECO:0000256" key="3">
    <source>
        <dbReference type="ARBA" id="ARBA00004174"/>
    </source>
</evidence>
<comment type="cofactor">
    <cofactor evidence="1 14">
        <name>heme</name>
        <dbReference type="ChEBI" id="CHEBI:30413"/>
    </cofactor>
</comment>
<dbReference type="InterPro" id="IPR017972">
    <property type="entry name" value="Cyt_P450_CS"/>
</dbReference>
<dbReference type="SUPFAM" id="SSF48264">
    <property type="entry name" value="Cytochrome P450"/>
    <property type="match status" value="1"/>
</dbReference>
<keyword evidence="13" id="KW-0472">Membrane</keyword>
<dbReference type="Pfam" id="PF00067">
    <property type="entry name" value="p450"/>
    <property type="match status" value="1"/>
</dbReference>
<dbReference type="EMBL" id="GL436217">
    <property type="protein sequence ID" value="EFN72236.1"/>
    <property type="molecule type" value="Genomic_DNA"/>
</dbReference>
<comment type="function">
    <text evidence="2">May be involved in the metabolism of insect hormones and in the breakdown of synthetic insecticides.</text>
</comment>
<dbReference type="PANTHER" id="PTHR24291:SF189">
    <property type="entry name" value="CYTOCHROME P450 4C3-RELATED"/>
    <property type="match status" value="1"/>
</dbReference>
<name>E2A2W2_CAMFO</name>
<keyword evidence="7 14" id="KW-0479">Metal-binding</keyword>
<accession>E2A2W2</accession>
<dbReference type="GO" id="GO:0016705">
    <property type="term" value="F:oxidoreductase activity, acting on paired donors, with incorporation or reduction of molecular oxygen"/>
    <property type="evidence" value="ECO:0007669"/>
    <property type="project" value="InterPro"/>
</dbReference>
<dbReference type="OrthoDB" id="7532262at2759"/>
<reference evidence="16 17" key="1">
    <citation type="journal article" date="2010" name="Science">
        <title>Genomic comparison of the ants Camponotus floridanus and Harpegnathos saltator.</title>
        <authorList>
            <person name="Bonasio R."/>
            <person name="Zhang G."/>
            <person name="Ye C."/>
            <person name="Mutti N.S."/>
            <person name="Fang X."/>
            <person name="Qin N."/>
            <person name="Donahue G."/>
            <person name="Yang P."/>
            <person name="Li Q."/>
            <person name="Li C."/>
            <person name="Zhang P."/>
            <person name="Huang Z."/>
            <person name="Berger S.L."/>
            <person name="Reinberg D."/>
            <person name="Wang J."/>
            <person name="Liebig J."/>
        </authorList>
    </citation>
    <scope>NUCLEOTIDE SEQUENCE [LARGE SCALE GENOMIC DNA]</scope>
    <source>
        <strain evidence="17">C129</strain>
    </source>
</reference>
<dbReference type="GO" id="GO:0005789">
    <property type="term" value="C:endoplasmic reticulum membrane"/>
    <property type="evidence" value="ECO:0007669"/>
    <property type="project" value="UniProtKB-SubCell"/>
</dbReference>
<evidence type="ECO:0000256" key="8">
    <source>
        <dbReference type="ARBA" id="ARBA00022824"/>
    </source>
</evidence>
<evidence type="ECO:0000313" key="17">
    <source>
        <dbReference type="Proteomes" id="UP000000311"/>
    </source>
</evidence>
<evidence type="ECO:0000256" key="1">
    <source>
        <dbReference type="ARBA" id="ARBA00001971"/>
    </source>
</evidence>
<dbReference type="GO" id="GO:0004497">
    <property type="term" value="F:monooxygenase activity"/>
    <property type="evidence" value="ECO:0007669"/>
    <property type="project" value="UniProtKB-KW"/>
</dbReference>
<comment type="subcellular location">
    <subcellularLocation>
        <location evidence="4">Endoplasmic reticulum membrane</location>
        <topology evidence="4">Peripheral membrane protein</topology>
    </subcellularLocation>
    <subcellularLocation>
        <location evidence="3">Microsome membrane</location>
        <topology evidence="3">Peripheral membrane protein</topology>
    </subcellularLocation>
</comment>
<comment type="similarity">
    <text evidence="5 15">Belongs to the cytochrome P450 family.</text>
</comment>
<keyword evidence="10 15" id="KW-0560">Oxidoreductase</keyword>
<dbReference type="AlphaFoldDB" id="E2A2W2"/>
<dbReference type="PROSITE" id="PS00086">
    <property type="entry name" value="CYTOCHROME_P450"/>
    <property type="match status" value="1"/>
</dbReference>
<evidence type="ECO:0000256" key="4">
    <source>
        <dbReference type="ARBA" id="ARBA00004406"/>
    </source>
</evidence>
<dbReference type="PRINTS" id="PR00465">
    <property type="entry name" value="EP450IV"/>
</dbReference>
<sequence length="423" mass="48721">MVNTLPGPKALPLVGSAFYFLQKNPDEILVSLFKLVTNYSSPFQVWIGNKLFIGIYEPDQIKIILQNKHCLNKGVIYKLIEPILGRTSLLTAPNFFLMWGCKDTILGVKLDSRSDIISQCCEVIISCKKSLSYRFKNVFLYSNVIFNLTNFGREQQKRLNFISSVVNKMIQQRQCALNESDTTKNKITYKAFYDILWKASHEEKLTQENIHDNVFTMLVASADTTAITVNFVTFILANLPEIQEKAYEELLEIYGMTNPRSVPVKYEDLQHMDYLDRIIKETLRLFPVVPVIARRLTKDLRMGEIILPKSADIILALGKVHRSKKYWSNPLVFDPDRFLPERLGNSQLCYYMPFSNGPRNCIGMKYAMISIKVILATLIRTFVFKVDESIKISKIKLKFEVLLSPIKPLKVKIEKRNFPSEGM</sequence>
<dbReference type="InterPro" id="IPR001128">
    <property type="entry name" value="Cyt_P450"/>
</dbReference>
<keyword evidence="11 14" id="KW-0408">Iron</keyword>
<evidence type="ECO:0000256" key="6">
    <source>
        <dbReference type="ARBA" id="ARBA00022617"/>
    </source>
</evidence>
<organism evidence="17">
    <name type="scientific">Camponotus floridanus</name>
    <name type="common">Florida carpenter ant</name>
    <dbReference type="NCBI Taxonomy" id="104421"/>
    <lineage>
        <taxon>Eukaryota</taxon>
        <taxon>Metazoa</taxon>
        <taxon>Ecdysozoa</taxon>
        <taxon>Arthropoda</taxon>
        <taxon>Hexapoda</taxon>
        <taxon>Insecta</taxon>
        <taxon>Pterygota</taxon>
        <taxon>Neoptera</taxon>
        <taxon>Endopterygota</taxon>
        <taxon>Hymenoptera</taxon>
        <taxon>Apocrita</taxon>
        <taxon>Aculeata</taxon>
        <taxon>Formicoidea</taxon>
        <taxon>Formicidae</taxon>
        <taxon>Formicinae</taxon>
        <taxon>Camponotus</taxon>
    </lineage>
</organism>
<evidence type="ECO:0000256" key="9">
    <source>
        <dbReference type="ARBA" id="ARBA00022848"/>
    </source>
</evidence>
<evidence type="ECO:0000256" key="14">
    <source>
        <dbReference type="PIRSR" id="PIRSR602403-1"/>
    </source>
</evidence>
<feature type="binding site" description="axial binding residue" evidence="14">
    <location>
        <position position="361"/>
    </location>
    <ligand>
        <name>heme</name>
        <dbReference type="ChEBI" id="CHEBI:30413"/>
    </ligand>
    <ligandPart>
        <name>Fe</name>
        <dbReference type="ChEBI" id="CHEBI:18248"/>
    </ligandPart>
</feature>
<keyword evidence="9" id="KW-0492">Microsome</keyword>
<keyword evidence="12 15" id="KW-0503">Monooxygenase</keyword>
<evidence type="ECO:0000313" key="16">
    <source>
        <dbReference type="EMBL" id="EFN72236.1"/>
    </source>
</evidence>
<dbReference type="GO" id="GO:0020037">
    <property type="term" value="F:heme binding"/>
    <property type="evidence" value="ECO:0007669"/>
    <property type="project" value="InterPro"/>
</dbReference>
<keyword evidence="6 14" id="KW-0349">Heme</keyword>
<protein>
    <submittedName>
        <fullName evidence="16">Cytochrome P450 4C1</fullName>
    </submittedName>
</protein>
<gene>
    <name evidence="16" type="ORF">EAG_15637</name>
</gene>
<dbReference type="OMA" id="NIACETM"/>
<dbReference type="Gene3D" id="1.10.630.10">
    <property type="entry name" value="Cytochrome P450"/>
    <property type="match status" value="1"/>
</dbReference>
<evidence type="ECO:0000256" key="13">
    <source>
        <dbReference type="ARBA" id="ARBA00023136"/>
    </source>
</evidence>